<dbReference type="PROSITE" id="PS51462">
    <property type="entry name" value="NUDIX"/>
    <property type="match status" value="1"/>
</dbReference>
<evidence type="ECO:0000256" key="1">
    <source>
        <dbReference type="ARBA" id="ARBA00001946"/>
    </source>
</evidence>
<feature type="domain" description="Nudix hydrolase" evidence="3">
    <location>
        <begin position="28"/>
        <end position="153"/>
    </location>
</feature>
<comment type="caution">
    <text evidence="4">The sequence shown here is derived from an EMBL/GenBank/DDBJ whole genome shotgun (WGS) entry which is preliminary data.</text>
</comment>
<dbReference type="InterPro" id="IPR000086">
    <property type="entry name" value="NUDIX_hydrolase_dom"/>
</dbReference>
<proteinExistence type="predicted"/>
<dbReference type="GO" id="GO:0016787">
    <property type="term" value="F:hydrolase activity"/>
    <property type="evidence" value="ECO:0007669"/>
    <property type="project" value="UniProtKB-KW"/>
</dbReference>
<dbReference type="Proteomes" id="UP000683213">
    <property type="component" value="Unassembled WGS sequence"/>
</dbReference>
<dbReference type="Pfam" id="PF00293">
    <property type="entry name" value="NUDIX"/>
    <property type="match status" value="1"/>
</dbReference>
<dbReference type="Proteomes" id="UP000577419">
    <property type="component" value="Unassembled WGS sequence"/>
</dbReference>
<organism evidence="4 6">
    <name type="scientific">Candidatus Iainarchaeum sp</name>
    <dbReference type="NCBI Taxonomy" id="3101447"/>
    <lineage>
        <taxon>Archaea</taxon>
        <taxon>Candidatus Iainarchaeota</taxon>
        <taxon>Candidatus Iainarchaeia</taxon>
        <taxon>Candidatus Iainarchaeales</taxon>
        <taxon>Candidatus Iainarchaeaceae</taxon>
        <taxon>Candidatus Iainarchaeum</taxon>
    </lineage>
</organism>
<dbReference type="AlphaFoldDB" id="A0A7J4IU92"/>
<reference evidence="4" key="1">
    <citation type="journal article" date="2020" name="bioRxiv">
        <title>A rank-normalized archaeal taxonomy based on genome phylogeny resolves widespread incomplete and uneven classifications.</title>
        <authorList>
            <person name="Rinke C."/>
            <person name="Chuvochina M."/>
            <person name="Mussig A.J."/>
            <person name="Chaumeil P.-A."/>
            <person name="Waite D.W."/>
            <person name="Whitman W.B."/>
            <person name="Parks D.H."/>
            <person name="Hugenholtz P."/>
        </authorList>
    </citation>
    <scope>NUCLEOTIDE SEQUENCE</scope>
    <source>
        <strain evidence="4">UBA10011</strain>
    </source>
</reference>
<evidence type="ECO:0000256" key="2">
    <source>
        <dbReference type="ARBA" id="ARBA00022801"/>
    </source>
</evidence>
<keyword evidence="2" id="KW-0378">Hydrolase</keyword>
<evidence type="ECO:0000313" key="5">
    <source>
        <dbReference type="EMBL" id="MBS3059539.1"/>
    </source>
</evidence>
<evidence type="ECO:0000313" key="4">
    <source>
        <dbReference type="EMBL" id="HIH07919.1"/>
    </source>
</evidence>
<evidence type="ECO:0000313" key="6">
    <source>
        <dbReference type="Proteomes" id="UP000577419"/>
    </source>
</evidence>
<comment type="cofactor">
    <cofactor evidence="1">
        <name>Mg(2+)</name>
        <dbReference type="ChEBI" id="CHEBI:18420"/>
    </cofactor>
</comment>
<name>A0A7J4IU92_9ARCH</name>
<accession>A0A7J4IU92</accession>
<dbReference type="InterPro" id="IPR015797">
    <property type="entry name" value="NUDIX_hydrolase-like_dom_sf"/>
</dbReference>
<sequence length="165" mass="18929">MKEMLDIVNEKDEIIGIKERKEVEEKGLLHRVVYVYVHLNGKVLIEKRSKSKRPGHYTIVGETVQSGESYGKAAYRGVKEETGLKAGKLRLLGKIQSNDKEEKDNKIVEVFSCEGKGKVMAQEEEVEEIIFLEPKKIQAFIERQRKIAPAFVDTFKVYKEKMLDG</sequence>
<evidence type="ECO:0000259" key="3">
    <source>
        <dbReference type="PROSITE" id="PS51462"/>
    </source>
</evidence>
<reference evidence="5" key="2">
    <citation type="submission" date="2021-03" db="EMBL/GenBank/DDBJ databases">
        <authorList>
            <person name="Jaffe A."/>
        </authorList>
    </citation>
    <scope>NUCLEOTIDE SEQUENCE</scope>
    <source>
        <strain evidence="5">RIFCSPHIGHO2_01_FULL_GW2011_AR10_43_9</strain>
    </source>
</reference>
<dbReference type="PANTHER" id="PTHR43046">
    <property type="entry name" value="GDP-MANNOSE MANNOSYL HYDROLASE"/>
    <property type="match status" value="1"/>
</dbReference>
<protein>
    <submittedName>
        <fullName evidence="4">NUDIX domain-containing protein</fullName>
    </submittedName>
</protein>
<dbReference type="Gene3D" id="3.90.79.10">
    <property type="entry name" value="Nucleoside Triphosphate Pyrophosphohydrolase"/>
    <property type="match status" value="1"/>
</dbReference>
<dbReference type="PANTHER" id="PTHR43046:SF2">
    <property type="entry name" value="8-OXO-DGTP DIPHOSPHATASE-RELATED"/>
    <property type="match status" value="1"/>
</dbReference>
<dbReference type="EMBL" id="JAGVWF010000055">
    <property type="protein sequence ID" value="MBS3059539.1"/>
    <property type="molecule type" value="Genomic_DNA"/>
</dbReference>
<gene>
    <name evidence="4" type="ORF">HA237_00965</name>
    <name evidence="5" type="ORF">J4224_03910</name>
</gene>
<dbReference type="SUPFAM" id="SSF55811">
    <property type="entry name" value="Nudix"/>
    <property type="match status" value="1"/>
</dbReference>
<reference evidence="5" key="3">
    <citation type="submission" date="2021-05" db="EMBL/GenBank/DDBJ databases">
        <title>Protein family content uncovers lineage relationships and bacterial pathway maintenance mechanisms in DPANN archaea.</title>
        <authorList>
            <person name="Castelle C.J."/>
            <person name="Meheust R."/>
            <person name="Jaffe A.L."/>
            <person name="Seitz K."/>
            <person name="Gong X."/>
            <person name="Baker B.J."/>
            <person name="Banfield J.F."/>
        </authorList>
    </citation>
    <scope>NUCLEOTIDE SEQUENCE</scope>
    <source>
        <strain evidence="5">RIFCSPHIGHO2_01_FULL_GW2011_AR10_43_9</strain>
    </source>
</reference>
<dbReference type="EMBL" id="DUFG01000006">
    <property type="protein sequence ID" value="HIH07919.1"/>
    <property type="molecule type" value="Genomic_DNA"/>
</dbReference>